<proteinExistence type="predicted"/>
<comment type="caution">
    <text evidence="1">The sequence shown here is derived from an EMBL/GenBank/DDBJ whole genome shotgun (WGS) entry which is preliminary data.</text>
</comment>
<evidence type="ECO:0000313" key="1">
    <source>
        <dbReference type="EMBL" id="CAI2163734.1"/>
    </source>
</evidence>
<organism evidence="1 2">
    <name type="scientific">Funneliformis geosporum</name>
    <dbReference type="NCBI Taxonomy" id="1117311"/>
    <lineage>
        <taxon>Eukaryota</taxon>
        <taxon>Fungi</taxon>
        <taxon>Fungi incertae sedis</taxon>
        <taxon>Mucoromycota</taxon>
        <taxon>Glomeromycotina</taxon>
        <taxon>Glomeromycetes</taxon>
        <taxon>Glomerales</taxon>
        <taxon>Glomeraceae</taxon>
        <taxon>Funneliformis</taxon>
    </lineage>
</organism>
<dbReference type="InterPro" id="IPR011990">
    <property type="entry name" value="TPR-like_helical_dom_sf"/>
</dbReference>
<accession>A0A9W4SC71</accession>
<keyword evidence="2" id="KW-1185">Reference proteome</keyword>
<name>A0A9W4SC71_9GLOM</name>
<dbReference type="SMART" id="SM00671">
    <property type="entry name" value="SEL1"/>
    <property type="match status" value="2"/>
</dbReference>
<gene>
    <name evidence="1" type="ORF">FWILDA_LOCUS1216</name>
</gene>
<dbReference type="SUPFAM" id="SSF81901">
    <property type="entry name" value="HCP-like"/>
    <property type="match status" value="1"/>
</dbReference>
<dbReference type="Proteomes" id="UP001153678">
    <property type="component" value="Unassembled WGS sequence"/>
</dbReference>
<protein>
    <submittedName>
        <fullName evidence="1">17112_t:CDS:1</fullName>
    </submittedName>
</protein>
<dbReference type="EMBL" id="CAMKVN010000108">
    <property type="protein sequence ID" value="CAI2163734.1"/>
    <property type="molecule type" value="Genomic_DNA"/>
</dbReference>
<dbReference type="Gene3D" id="1.25.40.10">
    <property type="entry name" value="Tetratricopeptide repeat domain"/>
    <property type="match status" value="2"/>
</dbReference>
<reference evidence="1" key="1">
    <citation type="submission" date="2022-08" db="EMBL/GenBank/DDBJ databases">
        <authorList>
            <person name="Kallberg Y."/>
            <person name="Tangrot J."/>
            <person name="Rosling A."/>
        </authorList>
    </citation>
    <scope>NUCLEOTIDE SEQUENCE</scope>
    <source>
        <strain evidence="1">Wild A</strain>
    </source>
</reference>
<dbReference type="InterPro" id="IPR006597">
    <property type="entry name" value="Sel1-like"/>
</dbReference>
<dbReference type="OrthoDB" id="2333789at2759"/>
<evidence type="ECO:0000313" key="2">
    <source>
        <dbReference type="Proteomes" id="UP001153678"/>
    </source>
</evidence>
<dbReference type="AlphaFoldDB" id="A0A9W4SC71"/>
<sequence>MTQTKNHGPLDLENVSSHIVKKSEIPKKKSKYSIYYIVNIKIFFKNKIIKSKKKETKSTTKSSSSKKRSSVEFVFTVTDFDKEQLAKAISLVKSSNYSMALSILEPMSKQSSPDHEIAYWTGYCYEYLQNYELAEKFYKISADYLLDDGHWEATYGKFLLEHSNLNNPNNKSAEERIQEGIIRLKSSADHKRYLDAMYILGKVYINGLFGIQEDYDKGVFYLKKAYNGGRKDKSWDVYEKKANELVAGGHLKEVPLKHIWAKN</sequence>